<feature type="compositionally biased region" description="Basic and acidic residues" evidence="1">
    <location>
        <begin position="216"/>
        <end position="228"/>
    </location>
</feature>
<dbReference type="Proteomes" id="UP001159363">
    <property type="component" value="Chromosome 5"/>
</dbReference>
<evidence type="ECO:0000313" key="3">
    <source>
        <dbReference type="Proteomes" id="UP001159363"/>
    </source>
</evidence>
<feature type="region of interest" description="Disordered" evidence="1">
    <location>
        <begin position="207"/>
        <end position="228"/>
    </location>
</feature>
<dbReference type="EMBL" id="JARBHB010000006">
    <property type="protein sequence ID" value="KAJ8880663.1"/>
    <property type="molecule type" value="Genomic_DNA"/>
</dbReference>
<name>A0ABQ9H8P2_9NEOP</name>
<comment type="caution">
    <text evidence="2">The sequence shown here is derived from an EMBL/GenBank/DDBJ whole genome shotgun (WGS) entry which is preliminary data.</text>
</comment>
<proteinExistence type="predicted"/>
<protein>
    <submittedName>
        <fullName evidence="2">Uncharacterized protein</fullName>
    </submittedName>
</protein>
<gene>
    <name evidence="2" type="ORF">PR048_017133</name>
</gene>
<keyword evidence="3" id="KW-1185">Reference proteome</keyword>
<reference evidence="2 3" key="1">
    <citation type="submission" date="2023-02" db="EMBL/GenBank/DDBJ databases">
        <title>LHISI_Scaffold_Assembly.</title>
        <authorList>
            <person name="Stuart O.P."/>
            <person name="Cleave R."/>
            <person name="Magrath M.J.L."/>
            <person name="Mikheyev A.S."/>
        </authorList>
    </citation>
    <scope>NUCLEOTIDE SEQUENCE [LARGE SCALE GENOMIC DNA]</scope>
    <source>
        <strain evidence="2">Daus_M_001</strain>
        <tissue evidence="2">Leg muscle</tissue>
    </source>
</reference>
<accession>A0ABQ9H8P2</accession>
<sequence length="519" mass="57362">MKGQSHRSLWSTTELASDLLALWPVSPLLPTEIADQRPFSSTRCKPHVLSLTAVYFSRLHDDTHGVCLQELLFSTTLKTFLPTRVCEEDVGFLHYGCLYLVSTQLGAGCAYSIPSPLVSILATTWHSDFSPARPDHVWRALVLLVAGATVVRRPEELEAVVTSNRPIDDIFPGIIHVYRGWCVGVVKGAQALIITPFVIRTVASDFRSKTSPNSGVKREKTPVRPREGLESAAGANAGMKGRQRHCTARFPLDNPVIRLGGGRRARPCEDSLDGVWDGVEPGSLDWWVLLPGGYLAGPPAGWSKMAARAAIIPTFDSIDSEIKREYFEKKHLRHDESRHTYHTTVSNRNIQASPFIVLIPWFELYKITFFHRGRGDIVVRPLASHLGEPGLIPGFSHVNDNAGRRVFLGISRFPRPFIPVLIHTHLTSPTWALQTSLLRAPRPASALAEQLACSPPTKAIQVQFPAGPLRIFARGNRAGRCRWPANFLEVLPFPPPFHSGAAPYSPQSPSSDLDETSRC</sequence>
<evidence type="ECO:0000313" key="2">
    <source>
        <dbReference type="EMBL" id="KAJ8880663.1"/>
    </source>
</evidence>
<organism evidence="2 3">
    <name type="scientific">Dryococelus australis</name>
    <dbReference type="NCBI Taxonomy" id="614101"/>
    <lineage>
        <taxon>Eukaryota</taxon>
        <taxon>Metazoa</taxon>
        <taxon>Ecdysozoa</taxon>
        <taxon>Arthropoda</taxon>
        <taxon>Hexapoda</taxon>
        <taxon>Insecta</taxon>
        <taxon>Pterygota</taxon>
        <taxon>Neoptera</taxon>
        <taxon>Polyneoptera</taxon>
        <taxon>Phasmatodea</taxon>
        <taxon>Verophasmatodea</taxon>
        <taxon>Anareolatae</taxon>
        <taxon>Phasmatidae</taxon>
        <taxon>Eurycanthinae</taxon>
        <taxon>Dryococelus</taxon>
    </lineage>
</organism>
<evidence type="ECO:0000256" key="1">
    <source>
        <dbReference type="SAM" id="MobiDB-lite"/>
    </source>
</evidence>